<dbReference type="InterPro" id="IPR011250">
    <property type="entry name" value="OMP/PagP_B-barrel"/>
</dbReference>
<feature type="domain" description="Outer membrane protein beta-barrel" evidence="3">
    <location>
        <begin position="10"/>
        <end position="179"/>
    </location>
</feature>
<evidence type="ECO:0000313" key="5">
    <source>
        <dbReference type="Proteomes" id="UP001320148"/>
    </source>
</evidence>
<evidence type="ECO:0000259" key="3">
    <source>
        <dbReference type="Pfam" id="PF13505"/>
    </source>
</evidence>
<reference evidence="4 5" key="1">
    <citation type="submission" date="2021-02" db="EMBL/GenBank/DDBJ databases">
        <title>Complete genome of Desulfoluna sp. strain ASN36.</title>
        <authorList>
            <person name="Takahashi A."/>
            <person name="Kojima H."/>
            <person name="Fukui M."/>
        </authorList>
    </citation>
    <scope>NUCLEOTIDE SEQUENCE [LARGE SCALE GENOMIC DNA]</scope>
    <source>
        <strain evidence="4 5">ASN36</strain>
    </source>
</reference>
<evidence type="ECO:0000256" key="1">
    <source>
        <dbReference type="ARBA" id="ARBA00022729"/>
    </source>
</evidence>
<accession>A0ABM7PNH9</accession>
<feature type="signal peptide" evidence="2">
    <location>
        <begin position="1"/>
        <end position="21"/>
    </location>
</feature>
<name>A0ABM7PNH9_9BACT</name>
<organism evidence="4 5">
    <name type="scientific">Desulfoluna limicola</name>
    <dbReference type="NCBI Taxonomy" id="2810562"/>
    <lineage>
        <taxon>Bacteria</taxon>
        <taxon>Pseudomonadati</taxon>
        <taxon>Thermodesulfobacteriota</taxon>
        <taxon>Desulfobacteria</taxon>
        <taxon>Desulfobacterales</taxon>
        <taxon>Desulfolunaceae</taxon>
        <taxon>Desulfoluna</taxon>
    </lineage>
</organism>
<dbReference type="EMBL" id="AP024488">
    <property type="protein sequence ID" value="BCS98618.1"/>
    <property type="molecule type" value="Genomic_DNA"/>
</dbReference>
<evidence type="ECO:0000313" key="4">
    <source>
        <dbReference type="EMBL" id="BCS98618.1"/>
    </source>
</evidence>
<dbReference type="RefSeq" id="WP_236890002.1">
    <property type="nucleotide sequence ID" value="NZ_AP024488.1"/>
</dbReference>
<keyword evidence="5" id="KW-1185">Reference proteome</keyword>
<proteinExistence type="predicted"/>
<dbReference type="Proteomes" id="UP001320148">
    <property type="component" value="Chromosome"/>
</dbReference>
<dbReference type="SUPFAM" id="SSF56925">
    <property type="entry name" value="OMPA-like"/>
    <property type="match status" value="1"/>
</dbReference>
<evidence type="ECO:0000256" key="2">
    <source>
        <dbReference type="SAM" id="SignalP"/>
    </source>
</evidence>
<sequence>MKRCIILITTLLALTIHPACADAGKTFMGVGAHFAGRNFHVDKSTGASVVAGHQWNDSWALVLETLFLEDFDISNPLNDEAIDVRQVAALLRWYPVTTSRARCYLSAGLGYLSIHVADDNTVQYGALSRSAACARGDMGIDWPLNETLSLEVELAGSAGIEKLSLVSFHDWNMKLLYTF</sequence>
<dbReference type="Gene3D" id="2.40.160.20">
    <property type="match status" value="1"/>
</dbReference>
<dbReference type="InterPro" id="IPR027385">
    <property type="entry name" value="Beta-barrel_OMP"/>
</dbReference>
<gene>
    <name evidence="4" type="ORF">DSLASN_42500</name>
</gene>
<keyword evidence="1 2" id="KW-0732">Signal</keyword>
<protein>
    <recommendedName>
        <fullName evidence="3">Outer membrane protein beta-barrel domain-containing protein</fullName>
    </recommendedName>
</protein>
<dbReference type="Pfam" id="PF13505">
    <property type="entry name" value="OMP_b-brl"/>
    <property type="match status" value="1"/>
</dbReference>
<feature type="chain" id="PRO_5046136387" description="Outer membrane protein beta-barrel domain-containing protein" evidence="2">
    <location>
        <begin position="22"/>
        <end position="179"/>
    </location>
</feature>